<proteinExistence type="predicted"/>
<sequence length="85" mass="9291">MTASRRVEVVGIGPLGVTRHELTSGDLLAAWRLSEIQAWHINWELGELILILAPAPTLAPLNTDAAENMVSCAKGEYRIGHFHGF</sequence>
<gene>
    <name evidence="1" type="ORF">PXEA_LOCUS34724</name>
</gene>
<dbReference type="AlphaFoldDB" id="A0A448XNV0"/>
<dbReference type="Proteomes" id="UP000784294">
    <property type="component" value="Unassembled WGS sequence"/>
</dbReference>
<accession>A0A448XNV0</accession>
<organism evidence="1 2">
    <name type="scientific">Protopolystoma xenopodis</name>
    <dbReference type="NCBI Taxonomy" id="117903"/>
    <lineage>
        <taxon>Eukaryota</taxon>
        <taxon>Metazoa</taxon>
        <taxon>Spiralia</taxon>
        <taxon>Lophotrochozoa</taxon>
        <taxon>Platyhelminthes</taxon>
        <taxon>Monogenea</taxon>
        <taxon>Polyopisthocotylea</taxon>
        <taxon>Polystomatidea</taxon>
        <taxon>Polystomatidae</taxon>
        <taxon>Protopolystoma</taxon>
    </lineage>
</organism>
<protein>
    <submittedName>
        <fullName evidence="1">Uncharacterized protein</fullName>
    </submittedName>
</protein>
<dbReference type="OrthoDB" id="10057618at2759"/>
<evidence type="ECO:0000313" key="1">
    <source>
        <dbReference type="EMBL" id="VEL41284.1"/>
    </source>
</evidence>
<keyword evidence="2" id="KW-1185">Reference proteome</keyword>
<comment type="caution">
    <text evidence="1">The sequence shown here is derived from an EMBL/GenBank/DDBJ whole genome shotgun (WGS) entry which is preliminary data.</text>
</comment>
<dbReference type="EMBL" id="CAAALY010268692">
    <property type="protein sequence ID" value="VEL41284.1"/>
    <property type="molecule type" value="Genomic_DNA"/>
</dbReference>
<reference evidence="1" key="1">
    <citation type="submission" date="2018-11" db="EMBL/GenBank/DDBJ databases">
        <authorList>
            <consortium name="Pathogen Informatics"/>
        </authorList>
    </citation>
    <scope>NUCLEOTIDE SEQUENCE</scope>
</reference>
<evidence type="ECO:0000313" key="2">
    <source>
        <dbReference type="Proteomes" id="UP000784294"/>
    </source>
</evidence>
<name>A0A448XNV0_9PLAT</name>